<dbReference type="Gene3D" id="3.40.50.2000">
    <property type="entry name" value="Glycogen Phosphorylase B"/>
    <property type="match status" value="1"/>
</dbReference>
<reference evidence="5" key="1">
    <citation type="journal article" date="2019" name="Int. J. Syst. Evol. Microbiol.">
        <title>The Global Catalogue of Microorganisms (GCM) 10K type strain sequencing project: providing services to taxonomists for standard genome sequencing and annotation.</title>
        <authorList>
            <consortium name="The Broad Institute Genomics Platform"/>
            <consortium name="The Broad Institute Genome Sequencing Center for Infectious Disease"/>
            <person name="Wu L."/>
            <person name="Ma J."/>
        </authorList>
    </citation>
    <scope>NUCLEOTIDE SEQUENCE [LARGE SCALE GENOMIC DNA]</scope>
    <source>
        <strain evidence="5">KCTC 42964</strain>
    </source>
</reference>
<sequence length="697" mass="72971">MAERRGARNGSGGRDPRTILTTAQQALANGRPAQVLDLLRPFESAPALARLPAPMQAAVHAFRGTARLQLGDPPAAAAAFSQAMRLDRRDAGLACSLGAALQQAGRAEDALAAFAEAERRAPGLAQAAYGRGVVLHGLGRFPEAADALAEAIRRDPNHLPAHENRAIALAAAGREAEADAAWRDGLATQPSGSPGHRRLAAGLARHLAATGRAEAALPWFAAARDGGPPMVEGLAGSEAAALLEAGRPADAAALLSAPAQAPSADAELLSLLGAALLADGRPEQALPMLQRAIGLDPGHRGAQLHAGHARQALGDLAAAETHHRAALRDDPSWPPAVIGLATVLQEAGDDEAATEMFDRAAAAAPEQAQLRWNRALHDLLCGRYAAGWDGYVSRWQVPDFPTPAQETGLPAWNGDDPAGRHLFVWPEQGPGDEIMFASCLPDLLAAGAEVTLQTGPRLAPLFARSFPGLRVTTAANPPPSATAALPIGDLPRHYRQREADFPARPAFLAADRQAVADWRARWRDAGGAGGAIVGLSWRGGVTPGERRRRGATLEDWSPVLRLPGLVWVNMQYGADAAARFAAAAEIYGMTVVDGPDPAGDLDELAAAVAATDAVASMANTLVHLAGGLGRPCLAVVPAAPSWRWQRARLDSPWYPTARLVRQGQDEAWPQVMSRAADILSGLLRDGRAAAEEPDDER</sequence>
<dbReference type="PANTHER" id="PTHR44858">
    <property type="entry name" value="TETRATRICOPEPTIDE REPEAT PROTEIN 6"/>
    <property type="match status" value="1"/>
</dbReference>
<feature type="repeat" description="TPR" evidence="3">
    <location>
        <begin position="266"/>
        <end position="299"/>
    </location>
</feature>
<dbReference type="Pfam" id="PF14559">
    <property type="entry name" value="TPR_19"/>
    <property type="match status" value="1"/>
</dbReference>
<dbReference type="PROSITE" id="PS50005">
    <property type="entry name" value="TPR"/>
    <property type="match status" value="2"/>
</dbReference>
<evidence type="ECO:0000256" key="2">
    <source>
        <dbReference type="ARBA" id="ARBA00022803"/>
    </source>
</evidence>
<evidence type="ECO:0000256" key="3">
    <source>
        <dbReference type="PROSITE-ProRule" id="PRU00339"/>
    </source>
</evidence>
<evidence type="ECO:0000256" key="1">
    <source>
        <dbReference type="ARBA" id="ARBA00022737"/>
    </source>
</evidence>
<dbReference type="InterPro" id="IPR011990">
    <property type="entry name" value="TPR-like_helical_dom_sf"/>
</dbReference>
<dbReference type="Pfam" id="PF13432">
    <property type="entry name" value="TPR_16"/>
    <property type="match status" value="1"/>
</dbReference>
<dbReference type="PANTHER" id="PTHR44858:SF1">
    <property type="entry name" value="UDP-N-ACETYLGLUCOSAMINE--PEPTIDE N-ACETYLGLUCOSAMINYLTRANSFERASE SPINDLY-RELATED"/>
    <property type="match status" value="1"/>
</dbReference>
<feature type="repeat" description="TPR" evidence="3">
    <location>
        <begin position="125"/>
        <end position="158"/>
    </location>
</feature>
<keyword evidence="1" id="KW-0677">Repeat</keyword>
<keyword evidence="5" id="KW-1185">Reference proteome</keyword>
<organism evidence="4 5">
    <name type="scientific">Marinibaculum pumilum</name>
    <dbReference type="NCBI Taxonomy" id="1766165"/>
    <lineage>
        <taxon>Bacteria</taxon>
        <taxon>Pseudomonadati</taxon>
        <taxon>Pseudomonadota</taxon>
        <taxon>Alphaproteobacteria</taxon>
        <taxon>Rhodospirillales</taxon>
        <taxon>Rhodospirillaceae</taxon>
        <taxon>Marinibaculum</taxon>
    </lineage>
</organism>
<dbReference type="InterPro" id="IPR050498">
    <property type="entry name" value="Ycf3"/>
</dbReference>
<dbReference type="Gene3D" id="1.25.40.10">
    <property type="entry name" value="Tetratricopeptide repeat domain"/>
    <property type="match status" value="3"/>
</dbReference>
<dbReference type="SUPFAM" id="SSF53756">
    <property type="entry name" value="UDP-Glycosyltransferase/glycogen phosphorylase"/>
    <property type="match status" value="1"/>
</dbReference>
<dbReference type="SMART" id="SM00028">
    <property type="entry name" value="TPR"/>
    <property type="match status" value="7"/>
</dbReference>
<dbReference type="SUPFAM" id="SSF48452">
    <property type="entry name" value="TPR-like"/>
    <property type="match status" value="1"/>
</dbReference>
<protein>
    <submittedName>
        <fullName evidence="4">Tetratricopeptide repeat protein</fullName>
    </submittedName>
</protein>
<dbReference type="InterPro" id="IPR019734">
    <property type="entry name" value="TPR_rpt"/>
</dbReference>
<comment type="caution">
    <text evidence="4">The sequence shown here is derived from an EMBL/GenBank/DDBJ whole genome shotgun (WGS) entry which is preliminary data.</text>
</comment>
<keyword evidence="2 3" id="KW-0802">TPR repeat</keyword>
<evidence type="ECO:0000313" key="5">
    <source>
        <dbReference type="Proteomes" id="UP001595528"/>
    </source>
</evidence>
<dbReference type="Proteomes" id="UP001595528">
    <property type="component" value="Unassembled WGS sequence"/>
</dbReference>
<accession>A0ABV7KV42</accession>
<name>A0ABV7KV42_9PROT</name>
<dbReference type="EMBL" id="JBHRTR010000007">
    <property type="protein sequence ID" value="MFC3226166.1"/>
    <property type="molecule type" value="Genomic_DNA"/>
</dbReference>
<evidence type="ECO:0000313" key="4">
    <source>
        <dbReference type="EMBL" id="MFC3226166.1"/>
    </source>
</evidence>
<dbReference type="RefSeq" id="WP_379897992.1">
    <property type="nucleotide sequence ID" value="NZ_JBHRTR010000007.1"/>
</dbReference>
<gene>
    <name evidence="4" type="ORF">ACFOGJ_02940</name>
</gene>
<proteinExistence type="predicted"/>